<dbReference type="Proteomes" id="UP000245391">
    <property type="component" value="Unassembled WGS sequence"/>
</dbReference>
<evidence type="ECO:0000256" key="1">
    <source>
        <dbReference type="SAM" id="Phobius"/>
    </source>
</evidence>
<sequence>MLCIAIYILVDITFLQSNLQKISAPLDTSTVNIEVVHDNHKSLFGEQVDKFLTLKFKLKNRDERFRISESIEIIHSSESSVDSLNNALKNSAQVTVWFKSIRLGNEISVYKLEVDGFTIFNNTEKEKSRSFNLFFVMIGASIIFFYLSLVSHLPKSNLML</sequence>
<dbReference type="AlphaFoldDB" id="A0A317F282"/>
<feature type="transmembrane region" description="Helical" evidence="1">
    <location>
        <begin position="131"/>
        <end position="150"/>
    </location>
</feature>
<accession>A0A317F282</accession>
<protein>
    <submittedName>
        <fullName evidence="2">Uncharacterized protein</fullName>
    </submittedName>
</protein>
<dbReference type="EMBL" id="QGNY01000004">
    <property type="protein sequence ID" value="PWS31566.1"/>
    <property type="molecule type" value="Genomic_DNA"/>
</dbReference>
<reference evidence="3" key="1">
    <citation type="submission" date="2018-05" db="EMBL/GenBank/DDBJ databases">
        <title>Pedobacter paludis sp. nov., isolated from wetland soil.</title>
        <authorList>
            <person name="Zhang Y."/>
        </authorList>
    </citation>
    <scope>NUCLEOTIDE SEQUENCE [LARGE SCALE GENOMIC DNA]</scope>
    <source>
        <strain evidence="3">R-8</strain>
    </source>
</reference>
<evidence type="ECO:0000313" key="2">
    <source>
        <dbReference type="EMBL" id="PWS31566.1"/>
    </source>
</evidence>
<keyword evidence="3" id="KW-1185">Reference proteome</keyword>
<keyword evidence="1" id="KW-0472">Membrane</keyword>
<organism evidence="2 3">
    <name type="scientific">Pedobacter paludis</name>
    <dbReference type="NCBI Taxonomy" id="2203212"/>
    <lineage>
        <taxon>Bacteria</taxon>
        <taxon>Pseudomonadati</taxon>
        <taxon>Bacteroidota</taxon>
        <taxon>Sphingobacteriia</taxon>
        <taxon>Sphingobacteriales</taxon>
        <taxon>Sphingobacteriaceae</taxon>
        <taxon>Pedobacter</taxon>
    </lineage>
</organism>
<proteinExistence type="predicted"/>
<comment type="caution">
    <text evidence="2">The sequence shown here is derived from an EMBL/GenBank/DDBJ whole genome shotgun (WGS) entry which is preliminary data.</text>
</comment>
<evidence type="ECO:0000313" key="3">
    <source>
        <dbReference type="Proteomes" id="UP000245391"/>
    </source>
</evidence>
<gene>
    <name evidence="2" type="ORF">DF947_13325</name>
</gene>
<name>A0A317F282_9SPHI</name>
<keyword evidence="1" id="KW-1133">Transmembrane helix</keyword>
<keyword evidence="1" id="KW-0812">Transmembrane</keyword>